<dbReference type="Pfam" id="PF02021">
    <property type="entry name" value="UPF0102"/>
    <property type="match status" value="1"/>
</dbReference>
<reference evidence="3" key="1">
    <citation type="submission" date="2020-08" db="EMBL/GenBank/DDBJ databases">
        <title>Lewinella bacteria from marine environments.</title>
        <authorList>
            <person name="Zhong Y."/>
        </authorList>
    </citation>
    <scope>NUCLEOTIDE SEQUENCE</scope>
    <source>
        <strain evidence="3">KCTC 42187</strain>
    </source>
</reference>
<evidence type="ECO:0000313" key="4">
    <source>
        <dbReference type="Proteomes" id="UP000650081"/>
    </source>
</evidence>
<dbReference type="PANTHER" id="PTHR34039:SF1">
    <property type="entry name" value="UPF0102 PROTEIN YRAN"/>
    <property type="match status" value="1"/>
</dbReference>
<dbReference type="PANTHER" id="PTHR34039">
    <property type="entry name" value="UPF0102 PROTEIN YRAN"/>
    <property type="match status" value="1"/>
</dbReference>
<evidence type="ECO:0000256" key="1">
    <source>
        <dbReference type="ARBA" id="ARBA00006738"/>
    </source>
</evidence>
<dbReference type="InterPro" id="IPR011856">
    <property type="entry name" value="tRNA_endonuc-like_dom_sf"/>
</dbReference>
<evidence type="ECO:0000256" key="2">
    <source>
        <dbReference type="HAMAP-Rule" id="MF_00048"/>
    </source>
</evidence>
<dbReference type="CDD" id="cd20736">
    <property type="entry name" value="PoNe_Nuclease"/>
    <property type="match status" value="1"/>
</dbReference>
<dbReference type="Proteomes" id="UP000650081">
    <property type="component" value="Unassembled WGS sequence"/>
</dbReference>
<dbReference type="Gene3D" id="3.40.1350.10">
    <property type="match status" value="1"/>
</dbReference>
<evidence type="ECO:0000313" key="3">
    <source>
        <dbReference type="EMBL" id="MBC6992669.1"/>
    </source>
</evidence>
<comment type="similarity">
    <text evidence="1 2">Belongs to the UPF0102 family.</text>
</comment>
<dbReference type="RefSeq" id="WP_187464807.1">
    <property type="nucleotide sequence ID" value="NZ_JACSIT010000034.1"/>
</dbReference>
<gene>
    <name evidence="3" type="ORF">H9S92_00695</name>
</gene>
<name>A0A923PG74_9BACT</name>
<sequence>MTDRKKTGIIGEAIAREHLEALGYTIEVAGYRYRRVELDLVARLGECLVFVEVKTRRGLDYGHPSAAVSPAKEKNICRAAAAYLEEVNHTWEIRFDIIAILLHPDGSHALEHIEDAFFPGLF</sequence>
<dbReference type="SUPFAM" id="SSF52980">
    <property type="entry name" value="Restriction endonuclease-like"/>
    <property type="match status" value="1"/>
</dbReference>
<dbReference type="NCBIfam" id="NF009150">
    <property type="entry name" value="PRK12497.1-3"/>
    <property type="match status" value="1"/>
</dbReference>
<dbReference type="AlphaFoldDB" id="A0A923PG74"/>
<proteinExistence type="inferred from homology"/>
<comment type="caution">
    <text evidence="3">The sequence shown here is derived from an EMBL/GenBank/DDBJ whole genome shotgun (WGS) entry which is preliminary data.</text>
</comment>
<dbReference type="GO" id="GO:0003676">
    <property type="term" value="F:nucleic acid binding"/>
    <property type="evidence" value="ECO:0007669"/>
    <property type="project" value="InterPro"/>
</dbReference>
<dbReference type="HAMAP" id="MF_00048">
    <property type="entry name" value="UPF0102"/>
    <property type="match status" value="1"/>
</dbReference>
<keyword evidence="4" id="KW-1185">Reference proteome</keyword>
<protein>
    <recommendedName>
        <fullName evidence="2">UPF0102 protein H9S92_00695</fullName>
    </recommendedName>
</protein>
<dbReference type="EMBL" id="JACSIT010000034">
    <property type="protein sequence ID" value="MBC6992669.1"/>
    <property type="molecule type" value="Genomic_DNA"/>
</dbReference>
<dbReference type="InterPro" id="IPR003509">
    <property type="entry name" value="UPF0102_YraN-like"/>
</dbReference>
<organism evidence="3 4">
    <name type="scientific">Neolewinella lacunae</name>
    <dbReference type="NCBI Taxonomy" id="1517758"/>
    <lineage>
        <taxon>Bacteria</taxon>
        <taxon>Pseudomonadati</taxon>
        <taxon>Bacteroidota</taxon>
        <taxon>Saprospiria</taxon>
        <taxon>Saprospirales</taxon>
        <taxon>Lewinellaceae</taxon>
        <taxon>Neolewinella</taxon>
    </lineage>
</organism>
<dbReference type="InterPro" id="IPR011335">
    <property type="entry name" value="Restrct_endonuc-II-like"/>
</dbReference>
<accession>A0A923PG74</accession>